<gene>
    <name evidence="1" type="ORF">Dacsa_3626</name>
</gene>
<dbReference type="AlphaFoldDB" id="K9YYT0"/>
<accession>K9YYT0</accession>
<dbReference type="HOGENOM" id="CLU_2232146_0_0_3"/>
<protein>
    <submittedName>
        <fullName evidence="1">Uncharacterized protein</fullName>
    </submittedName>
</protein>
<dbReference type="STRING" id="13035.Dacsa_3626"/>
<organism evidence="1 2">
    <name type="scientific">Dactylococcopsis salina (strain PCC 8305)</name>
    <name type="common">Myxobactron salinum</name>
    <dbReference type="NCBI Taxonomy" id="13035"/>
    <lineage>
        <taxon>Bacteria</taxon>
        <taxon>Bacillati</taxon>
        <taxon>Cyanobacteriota</taxon>
        <taxon>Cyanophyceae</taxon>
        <taxon>Nodosilineales</taxon>
        <taxon>Cymatolegaceae</taxon>
        <taxon>Dactylococcopsis</taxon>
    </lineage>
</organism>
<dbReference type="KEGG" id="dsl:Dacsa_3626"/>
<proteinExistence type="predicted"/>
<reference evidence="1" key="1">
    <citation type="submission" date="2012-04" db="EMBL/GenBank/DDBJ databases">
        <title>Finished genome of Dactylococcopsis salina PCC 8305.</title>
        <authorList>
            <consortium name="US DOE Joint Genome Institute"/>
            <person name="Gugger M."/>
            <person name="Coursin T."/>
            <person name="Rippka R."/>
            <person name="Tandeau De Marsac N."/>
            <person name="Huntemann M."/>
            <person name="Wei C.-L."/>
            <person name="Han J."/>
            <person name="Detter J.C."/>
            <person name="Han C."/>
            <person name="Tapia R."/>
            <person name="Daligault H."/>
            <person name="Chen A."/>
            <person name="Krypides N."/>
            <person name="Mavromatis K."/>
            <person name="Markowitz V."/>
            <person name="Szeto E."/>
            <person name="Ivanova N."/>
            <person name="Ovchinnikova G."/>
            <person name="Pagani I."/>
            <person name="Pati A."/>
            <person name="Goodwin L."/>
            <person name="Peters L."/>
            <person name="Pitluck S."/>
            <person name="Woyke T."/>
            <person name="Kerfeld C."/>
        </authorList>
    </citation>
    <scope>NUCLEOTIDE SEQUENCE [LARGE SCALE GENOMIC DNA]</scope>
    <source>
        <strain evidence="1">PCC 8305</strain>
    </source>
</reference>
<dbReference type="EMBL" id="CP003944">
    <property type="protein sequence ID" value="AFZ52106.1"/>
    <property type="molecule type" value="Genomic_DNA"/>
</dbReference>
<evidence type="ECO:0000313" key="1">
    <source>
        <dbReference type="EMBL" id="AFZ52106.1"/>
    </source>
</evidence>
<sequence>MSVRRSIECLTNLVARRLSHNICVGFRFASPNLLSTVGWVKRSVTQQFIPFSKSETVGWVKRSVTQQFIPFSKSETVGWVKRSVTQQLIPFSKSEIVGWVKQSVT</sequence>
<evidence type="ECO:0000313" key="2">
    <source>
        <dbReference type="Proteomes" id="UP000010482"/>
    </source>
</evidence>
<name>K9YYT0_DACS8</name>
<dbReference type="Proteomes" id="UP000010482">
    <property type="component" value="Chromosome"/>
</dbReference>
<keyword evidence="2" id="KW-1185">Reference proteome</keyword>